<keyword evidence="6 14" id="KW-0677">Repeat</keyword>
<dbReference type="Pfam" id="PF00684">
    <property type="entry name" value="DnaJ_CXXCXGXG"/>
    <property type="match status" value="1"/>
</dbReference>
<evidence type="ECO:0000256" key="11">
    <source>
        <dbReference type="ARBA" id="ARBA00053423"/>
    </source>
</evidence>
<dbReference type="GO" id="GO:0005737">
    <property type="term" value="C:cytoplasm"/>
    <property type="evidence" value="ECO:0007669"/>
    <property type="project" value="UniProtKB-SubCell"/>
</dbReference>
<dbReference type="GO" id="GO:0051082">
    <property type="term" value="F:unfolded protein binding"/>
    <property type="evidence" value="ECO:0007669"/>
    <property type="project" value="UniProtKB-UniRule"/>
</dbReference>
<dbReference type="PANTHER" id="PTHR43096:SF48">
    <property type="entry name" value="CHAPERONE PROTEIN DNAJ"/>
    <property type="match status" value="1"/>
</dbReference>
<feature type="binding site" evidence="14">
    <location>
        <position position="198"/>
    </location>
    <ligand>
        <name>Zn(2+)</name>
        <dbReference type="ChEBI" id="CHEBI:29105"/>
        <label>1</label>
    </ligand>
</feature>
<keyword evidence="4 14" id="KW-0235">DNA replication</keyword>
<dbReference type="SUPFAM" id="SSF57938">
    <property type="entry name" value="DnaJ/Hsp40 cysteine-rich domain"/>
    <property type="match status" value="1"/>
</dbReference>
<dbReference type="FunFam" id="2.60.260.20:FF:000004">
    <property type="entry name" value="Molecular chaperone DnaJ"/>
    <property type="match status" value="1"/>
</dbReference>
<feature type="binding site" evidence="14">
    <location>
        <position position="142"/>
    </location>
    <ligand>
        <name>Zn(2+)</name>
        <dbReference type="ChEBI" id="CHEBI:29105"/>
        <label>1</label>
    </ligand>
</feature>
<keyword evidence="8 14" id="KW-0862">Zinc</keyword>
<dbReference type="GO" id="GO:0006260">
    <property type="term" value="P:DNA replication"/>
    <property type="evidence" value="ECO:0007669"/>
    <property type="project" value="UniProtKB-KW"/>
</dbReference>
<comment type="cofactor">
    <cofactor evidence="14">
        <name>Zn(2+)</name>
        <dbReference type="ChEBI" id="CHEBI:29105"/>
    </cofactor>
    <text evidence="14">Binds 2 Zn(2+) ions per monomer.</text>
</comment>
<dbReference type="InterPro" id="IPR002939">
    <property type="entry name" value="DnaJ_C"/>
</dbReference>
<feature type="repeat" description="CXXCXGXG motif" evidence="14">
    <location>
        <begin position="159"/>
        <end position="166"/>
    </location>
</feature>
<keyword evidence="5 14" id="KW-0479">Metal-binding</keyword>
<dbReference type="InterPro" id="IPR018253">
    <property type="entry name" value="DnaJ_domain_CS"/>
</dbReference>
<dbReference type="OrthoDB" id="9779889at2"/>
<evidence type="ECO:0000256" key="10">
    <source>
        <dbReference type="ARBA" id="ARBA00023186"/>
    </source>
</evidence>
<keyword evidence="3 14" id="KW-0963">Cytoplasm</keyword>
<keyword evidence="19" id="KW-1185">Reference proteome</keyword>
<accession>A0A1H2QLT5</accession>
<dbReference type="NCBIfam" id="TIGR02349">
    <property type="entry name" value="DnaJ_bact"/>
    <property type="match status" value="1"/>
</dbReference>
<organism evidence="18 19">
    <name type="scientific">Marinobacter mobilis</name>
    <dbReference type="NCBI Taxonomy" id="488533"/>
    <lineage>
        <taxon>Bacteria</taxon>
        <taxon>Pseudomonadati</taxon>
        <taxon>Pseudomonadota</taxon>
        <taxon>Gammaproteobacteria</taxon>
        <taxon>Pseudomonadales</taxon>
        <taxon>Marinobacteraceae</taxon>
        <taxon>Marinobacter</taxon>
    </lineage>
</organism>
<dbReference type="GO" id="GO:0008270">
    <property type="term" value="F:zinc ion binding"/>
    <property type="evidence" value="ECO:0007669"/>
    <property type="project" value="UniProtKB-UniRule"/>
</dbReference>
<dbReference type="GO" id="GO:0042026">
    <property type="term" value="P:protein refolding"/>
    <property type="evidence" value="ECO:0007669"/>
    <property type="project" value="TreeGrafter"/>
</dbReference>
<dbReference type="PROSITE" id="PS51188">
    <property type="entry name" value="ZF_CR"/>
    <property type="match status" value="1"/>
</dbReference>
<dbReference type="STRING" id="488533.SAMN04487960_101262"/>
<dbReference type="Gene3D" id="1.10.287.110">
    <property type="entry name" value="DnaJ domain"/>
    <property type="match status" value="1"/>
</dbReference>
<feature type="binding site" evidence="14">
    <location>
        <position position="184"/>
    </location>
    <ligand>
        <name>Zn(2+)</name>
        <dbReference type="ChEBI" id="CHEBI:29105"/>
        <label>2</label>
    </ligand>
</feature>
<feature type="repeat" description="CXXCXGXG motif" evidence="14">
    <location>
        <begin position="195"/>
        <end position="202"/>
    </location>
</feature>
<dbReference type="InterPro" id="IPR001623">
    <property type="entry name" value="DnaJ_domain"/>
</dbReference>
<dbReference type="Pfam" id="PF01556">
    <property type="entry name" value="DnaJ_C"/>
    <property type="match status" value="1"/>
</dbReference>
<dbReference type="InterPro" id="IPR001305">
    <property type="entry name" value="HSP_DnaJ_Cys-rich_dom"/>
</dbReference>
<dbReference type="SMART" id="SM00271">
    <property type="entry name" value="DnaJ"/>
    <property type="match status" value="1"/>
</dbReference>
<dbReference type="EMBL" id="FNNE01000001">
    <property type="protein sequence ID" value="SDW07858.1"/>
    <property type="molecule type" value="Genomic_DNA"/>
</dbReference>
<feature type="domain" description="CR-type" evidence="17">
    <location>
        <begin position="129"/>
        <end position="207"/>
    </location>
</feature>
<dbReference type="SUPFAM" id="SSF49493">
    <property type="entry name" value="HSP40/DnaJ peptide-binding domain"/>
    <property type="match status" value="2"/>
</dbReference>
<dbReference type="Gene3D" id="2.60.260.20">
    <property type="entry name" value="Urease metallochaperone UreE, N-terminal domain"/>
    <property type="match status" value="2"/>
</dbReference>
<feature type="binding site" evidence="14">
    <location>
        <position position="181"/>
    </location>
    <ligand>
        <name>Zn(2+)</name>
        <dbReference type="ChEBI" id="CHEBI:29105"/>
        <label>2</label>
    </ligand>
</feature>
<dbReference type="CDD" id="cd10719">
    <property type="entry name" value="DnaJ_zf"/>
    <property type="match status" value="1"/>
</dbReference>
<comment type="function">
    <text evidence="11 14">Participates actively in the response to hyperosmotic and heat shock by preventing the aggregation of stress-denatured proteins and by disaggregating proteins, also in an autonomous, DnaK-independent fashion. Unfolded proteins bind initially to DnaJ; upon interaction with the DnaJ-bound protein, DnaK hydrolyzes its bound ATP, resulting in the formation of a stable complex. GrpE releases ADP from DnaK; ATP binding to DnaK triggers the release of the substrate protein, thus completing the reaction cycle. Several rounds of ATP-dependent interactions between DnaJ, DnaK and GrpE are required for fully efficient folding. Also involved, together with DnaK and GrpE, in the DNA replication of plasmids through activation of initiation proteins.</text>
</comment>
<evidence type="ECO:0000313" key="19">
    <source>
        <dbReference type="Proteomes" id="UP000199675"/>
    </source>
</evidence>
<feature type="domain" description="J" evidence="16">
    <location>
        <begin position="5"/>
        <end position="70"/>
    </location>
</feature>
<dbReference type="RefSeq" id="WP_091811135.1">
    <property type="nucleotide sequence ID" value="NZ_FNNE01000001.1"/>
</dbReference>
<evidence type="ECO:0000259" key="16">
    <source>
        <dbReference type="PROSITE" id="PS50076"/>
    </source>
</evidence>
<dbReference type="PROSITE" id="PS50076">
    <property type="entry name" value="DNAJ_2"/>
    <property type="match status" value="1"/>
</dbReference>
<dbReference type="PROSITE" id="PS00636">
    <property type="entry name" value="DNAJ_1"/>
    <property type="match status" value="1"/>
</dbReference>
<evidence type="ECO:0000256" key="3">
    <source>
        <dbReference type="ARBA" id="ARBA00022490"/>
    </source>
</evidence>
<comment type="subcellular location">
    <subcellularLocation>
        <location evidence="1 14">Cytoplasm</location>
    </subcellularLocation>
</comment>
<dbReference type="FunFam" id="2.10.230.10:FF:000002">
    <property type="entry name" value="Molecular chaperone DnaJ"/>
    <property type="match status" value="1"/>
</dbReference>
<dbReference type="CDD" id="cd06257">
    <property type="entry name" value="DnaJ"/>
    <property type="match status" value="1"/>
</dbReference>
<dbReference type="Gene3D" id="2.10.230.10">
    <property type="entry name" value="Heat shock protein DnaJ, cysteine-rich domain"/>
    <property type="match status" value="1"/>
</dbReference>
<feature type="repeat" description="CXXCXGXG motif" evidence="14">
    <location>
        <begin position="142"/>
        <end position="149"/>
    </location>
</feature>
<protein>
    <recommendedName>
        <fullName evidence="13 14">Chaperone protein DnaJ</fullName>
    </recommendedName>
</protein>
<sequence>MAKRDYYEILGVSRDADDKEIKRAYRKLAMKYHPDRNPDDKEAEGKFKEASEAYEVLSDGQKRGAYDQYGHAGVDGQAGGFGGGNGSFSDIFGDVFGDIFGGGGRGGRNTRGSDLRYTLELDLEEAVKGKTVKIRVPGHVECGSCDGTGAEKGTRPETCGTCNGVGQVRMQQGFFTVQQACPSCRGSGKVIKNPCKSCHGVGRVQEEKTLSVKVPPGVDTGDRIRLAGEGEMGIDGGPSGDLYVQIAVREHSIFTRDGRNLYCEVPISIVDAALGGELEVPTLDGRVKLKIPEETQTGKLFRLRNKGVSPVRGGPAGDLLCRVIVETPVNLTKRQKELLNEFQQTLDGSNGTHHAPKKTSWFEGVKSFFDEMKF</sequence>
<dbReference type="PANTHER" id="PTHR43096">
    <property type="entry name" value="DNAJ HOMOLOG 1, MITOCHONDRIAL-RELATED"/>
    <property type="match status" value="1"/>
</dbReference>
<feature type="repeat" description="CXXCXGXG motif" evidence="14">
    <location>
        <begin position="181"/>
        <end position="188"/>
    </location>
</feature>
<dbReference type="PRINTS" id="PR00625">
    <property type="entry name" value="JDOMAIN"/>
</dbReference>
<comment type="similarity">
    <text evidence="12 14">Belongs to the DnaJ family.</text>
</comment>
<comment type="subunit">
    <text evidence="2 14">Homodimer.</text>
</comment>
<evidence type="ECO:0000256" key="15">
    <source>
        <dbReference type="PROSITE-ProRule" id="PRU00546"/>
    </source>
</evidence>
<dbReference type="GO" id="GO:0005524">
    <property type="term" value="F:ATP binding"/>
    <property type="evidence" value="ECO:0007669"/>
    <property type="project" value="InterPro"/>
</dbReference>
<evidence type="ECO:0000256" key="12">
    <source>
        <dbReference type="ARBA" id="ARBA00061004"/>
    </source>
</evidence>
<comment type="domain">
    <text evidence="14">The J domain is necessary and sufficient to stimulate DnaK ATPase activity. Zinc center 1 plays an important role in the autonomous, DnaK-independent chaperone activity of DnaJ. Zinc center 2 is essential for interaction with DnaK and for DnaJ activity.</text>
</comment>
<evidence type="ECO:0000256" key="9">
    <source>
        <dbReference type="ARBA" id="ARBA00023016"/>
    </source>
</evidence>
<name>A0A1H2QLT5_9GAMM</name>
<dbReference type="AlphaFoldDB" id="A0A1H2QLT5"/>
<dbReference type="NCBIfam" id="NF008035">
    <property type="entry name" value="PRK10767.1"/>
    <property type="match status" value="1"/>
</dbReference>
<evidence type="ECO:0000256" key="13">
    <source>
        <dbReference type="ARBA" id="ARBA00067609"/>
    </source>
</evidence>
<dbReference type="GO" id="GO:0009408">
    <property type="term" value="P:response to heat"/>
    <property type="evidence" value="ECO:0007669"/>
    <property type="project" value="InterPro"/>
</dbReference>
<dbReference type="CDD" id="cd10747">
    <property type="entry name" value="DnaJ_C"/>
    <property type="match status" value="1"/>
</dbReference>
<dbReference type="GO" id="GO:0031072">
    <property type="term" value="F:heat shock protein binding"/>
    <property type="evidence" value="ECO:0007669"/>
    <property type="project" value="InterPro"/>
</dbReference>
<evidence type="ECO:0000259" key="17">
    <source>
        <dbReference type="PROSITE" id="PS51188"/>
    </source>
</evidence>
<evidence type="ECO:0000256" key="8">
    <source>
        <dbReference type="ARBA" id="ARBA00022833"/>
    </source>
</evidence>
<evidence type="ECO:0000256" key="4">
    <source>
        <dbReference type="ARBA" id="ARBA00022705"/>
    </source>
</evidence>
<evidence type="ECO:0000313" key="18">
    <source>
        <dbReference type="EMBL" id="SDW07858.1"/>
    </source>
</evidence>
<feature type="binding site" evidence="14">
    <location>
        <position position="145"/>
    </location>
    <ligand>
        <name>Zn(2+)</name>
        <dbReference type="ChEBI" id="CHEBI:29105"/>
        <label>1</label>
    </ligand>
</feature>
<keyword evidence="9 14" id="KW-0346">Stress response</keyword>
<evidence type="ECO:0000256" key="1">
    <source>
        <dbReference type="ARBA" id="ARBA00004496"/>
    </source>
</evidence>
<dbReference type="HAMAP" id="MF_01152">
    <property type="entry name" value="DnaJ"/>
    <property type="match status" value="1"/>
</dbReference>
<dbReference type="InterPro" id="IPR036869">
    <property type="entry name" value="J_dom_sf"/>
</dbReference>
<dbReference type="Pfam" id="PF00226">
    <property type="entry name" value="DnaJ"/>
    <property type="match status" value="1"/>
</dbReference>
<evidence type="ECO:0000256" key="7">
    <source>
        <dbReference type="ARBA" id="ARBA00022771"/>
    </source>
</evidence>
<dbReference type="InterPro" id="IPR008971">
    <property type="entry name" value="HSP40/DnaJ_pept-bd"/>
</dbReference>
<reference evidence="18 19" key="1">
    <citation type="submission" date="2016-10" db="EMBL/GenBank/DDBJ databases">
        <authorList>
            <person name="de Groot N.N."/>
        </authorList>
    </citation>
    <scope>NUCLEOTIDE SEQUENCE [LARGE SCALE GENOMIC DNA]</scope>
    <source>
        <strain evidence="18 19">CGMCC 1.7059</strain>
    </source>
</reference>
<evidence type="ECO:0000256" key="14">
    <source>
        <dbReference type="HAMAP-Rule" id="MF_01152"/>
    </source>
</evidence>
<dbReference type="Proteomes" id="UP000199675">
    <property type="component" value="Unassembled WGS sequence"/>
</dbReference>
<keyword evidence="7 14" id="KW-0863">Zinc-finger</keyword>
<evidence type="ECO:0000256" key="5">
    <source>
        <dbReference type="ARBA" id="ARBA00022723"/>
    </source>
</evidence>
<keyword evidence="10 14" id="KW-0143">Chaperone</keyword>
<evidence type="ECO:0000256" key="6">
    <source>
        <dbReference type="ARBA" id="ARBA00022737"/>
    </source>
</evidence>
<dbReference type="InterPro" id="IPR012724">
    <property type="entry name" value="DnaJ"/>
</dbReference>
<feature type="binding site" evidence="14">
    <location>
        <position position="162"/>
    </location>
    <ligand>
        <name>Zn(2+)</name>
        <dbReference type="ChEBI" id="CHEBI:29105"/>
        <label>2</label>
    </ligand>
</feature>
<feature type="binding site" evidence="14">
    <location>
        <position position="159"/>
    </location>
    <ligand>
        <name>Zn(2+)</name>
        <dbReference type="ChEBI" id="CHEBI:29105"/>
        <label>2</label>
    </ligand>
</feature>
<feature type="zinc finger region" description="CR-type" evidence="15">
    <location>
        <begin position="129"/>
        <end position="207"/>
    </location>
</feature>
<proteinExistence type="inferred from homology"/>
<gene>
    <name evidence="14" type="primary">dnaJ</name>
    <name evidence="18" type="ORF">SAMN04487960_101262</name>
</gene>
<evidence type="ECO:0000256" key="2">
    <source>
        <dbReference type="ARBA" id="ARBA00011738"/>
    </source>
</evidence>
<dbReference type="FunFam" id="1.10.287.110:FF:000034">
    <property type="entry name" value="Chaperone protein DnaJ"/>
    <property type="match status" value="1"/>
</dbReference>
<dbReference type="SUPFAM" id="SSF46565">
    <property type="entry name" value="Chaperone J-domain"/>
    <property type="match status" value="1"/>
</dbReference>
<feature type="binding site" evidence="14">
    <location>
        <position position="195"/>
    </location>
    <ligand>
        <name>Zn(2+)</name>
        <dbReference type="ChEBI" id="CHEBI:29105"/>
        <label>1</label>
    </ligand>
</feature>
<dbReference type="InterPro" id="IPR036410">
    <property type="entry name" value="HSP_DnaJ_Cys-rich_dom_sf"/>
</dbReference>